<evidence type="ECO:0000256" key="1">
    <source>
        <dbReference type="ARBA" id="ARBA00009333"/>
    </source>
</evidence>
<evidence type="ECO:0000259" key="8">
    <source>
        <dbReference type="Pfam" id="PF07992"/>
    </source>
</evidence>
<protein>
    <submittedName>
        <fullName evidence="9">Thioredoxin-disulfide reductase</fullName>
    </submittedName>
</protein>
<sequence>MILSLFIFLFLQKINCLDNDDIDNDDESHQISWDEVPVQEVIIIGSGPAGSTAGIYLGRSGHKPLILHGQYAGGQLMMTSEVENFPTFKGTGTELSRAIHSQAQQSGAIFIEDEIASANLTSNPKRLIGFNGEKYRSKAVIIATGAKARYLGIQNEQKYLNRGVSACATCDGPLYKNQKVAVVGGGDSGVTEALILSKICSNVTLIHRSANLTASLPMRKKLSESNVTVIRRHTVVDVIGDEYVTGIQIRNVDTDEFFVLSVSALFVAIGRIPETSVFADEVGVDKQKYFVKRPSIYGESTATKIPGVFVAGDCADPVYRQAITSAGSGCQAALDVERYLNRIESEE</sequence>
<evidence type="ECO:0000256" key="6">
    <source>
        <dbReference type="ARBA" id="ARBA00023284"/>
    </source>
</evidence>
<dbReference type="Proteomes" id="UP001470230">
    <property type="component" value="Unassembled WGS sequence"/>
</dbReference>
<keyword evidence="3" id="KW-0274">FAD</keyword>
<comment type="caution">
    <text evidence="9">The sequence shown here is derived from an EMBL/GenBank/DDBJ whole genome shotgun (WGS) entry which is preliminary data.</text>
</comment>
<keyword evidence="2" id="KW-0285">Flavoprotein</keyword>
<dbReference type="EMBL" id="JAPFFF010000040">
    <property type="protein sequence ID" value="KAK8841911.1"/>
    <property type="molecule type" value="Genomic_DNA"/>
</dbReference>
<dbReference type="Gene3D" id="3.50.50.60">
    <property type="entry name" value="FAD/NAD(P)-binding domain"/>
    <property type="match status" value="2"/>
</dbReference>
<dbReference type="InterPro" id="IPR008255">
    <property type="entry name" value="Pyr_nucl-diS_OxRdtase_2_AS"/>
</dbReference>
<evidence type="ECO:0000256" key="2">
    <source>
        <dbReference type="ARBA" id="ARBA00022630"/>
    </source>
</evidence>
<dbReference type="PRINTS" id="PR00368">
    <property type="entry name" value="FADPNR"/>
</dbReference>
<evidence type="ECO:0000313" key="10">
    <source>
        <dbReference type="Proteomes" id="UP001470230"/>
    </source>
</evidence>
<evidence type="ECO:0000313" key="9">
    <source>
        <dbReference type="EMBL" id="KAK8841911.1"/>
    </source>
</evidence>
<dbReference type="PRINTS" id="PR00469">
    <property type="entry name" value="PNDRDTASEII"/>
</dbReference>
<feature type="domain" description="FAD/NAD(P)-binding" evidence="8">
    <location>
        <begin position="40"/>
        <end position="329"/>
    </location>
</feature>
<feature type="chain" id="PRO_5046107759" evidence="7">
    <location>
        <begin position="17"/>
        <end position="347"/>
    </location>
</feature>
<organism evidence="9 10">
    <name type="scientific">Tritrichomonas musculus</name>
    <dbReference type="NCBI Taxonomy" id="1915356"/>
    <lineage>
        <taxon>Eukaryota</taxon>
        <taxon>Metamonada</taxon>
        <taxon>Parabasalia</taxon>
        <taxon>Tritrichomonadida</taxon>
        <taxon>Tritrichomonadidae</taxon>
        <taxon>Tritrichomonas</taxon>
    </lineage>
</organism>
<gene>
    <name evidence="9" type="ORF">M9Y10_026863</name>
</gene>
<dbReference type="InterPro" id="IPR036188">
    <property type="entry name" value="FAD/NAD-bd_sf"/>
</dbReference>
<dbReference type="PANTHER" id="PTHR48105">
    <property type="entry name" value="THIOREDOXIN REDUCTASE 1-RELATED-RELATED"/>
    <property type="match status" value="1"/>
</dbReference>
<evidence type="ECO:0000256" key="7">
    <source>
        <dbReference type="SAM" id="SignalP"/>
    </source>
</evidence>
<reference evidence="9 10" key="1">
    <citation type="submission" date="2024-04" db="EMBL/GenBank/DDBJ databases">
        <title>Tritrichomonas musculus Genome.</title>
        <authorList>
            <person name="Alves-Ferreira E."/>
            <person name="Grigg M."/>
            <person name="Lorenzi H."/>
            <person name="Galac M."/>
        </authorList>
    </citation>
    <scope>NUCLEOTIDE SEQUENCE [LARGE SCALE GENOMIC DNA]</scope>
    <source>
        <strain evidence="9 10">EAF2021</strain>
    </source>
</reference>
<dbReference type="SUPFAM" id="SSF51905">
    <property type="entry name" value="FAD/NAD(P)-binding domain"/>
    <property type="match status" value="1"/>
</dbReference>
<feature type="signal peptide" evidence="7">
    <location>
        <begin position="1"/>
        <end position="16"/>
    </location>
</feature>
<evidence type="ECO:0000256" key="5">
    <source>
        <dbReference type="ARBA" id="ARBA00023157"/>
    </source>
</evidence>
<keyword evidence="7" id="KW-0732">Signal</keyword>
<keyword evidence="6" id="KW-0676">Redox-active center</keyword>
<dbReference type="PROSITE" id="PS00573">
    <property type="entry name" value="PYRIDINE_REDOX_2"/>
    <property type="match status" value="1"/>
</dbReference>
<comment type="similarity">
    <text evidence="1">Belongs to the class-II pyridine nucleotide-disulfide oxidoreductase family.</text>
</comment>
<keyword evidence="10" id="KW-1185">Reference proteome</keyword>
<dbReference type="InterPro" id="IPR023753">
    <property type="entry name" value="FAD/NAD-binding_dom"/>
</dbReference>
<evidence type="ECO:0000256" key="4">
    <source>
        <dbReference type="ARBA" id="ARBA00023002"/>
    </source>
</evidence>
<evidence type="ECO:0000256" key="3">
    <source>
        <dbReference type="ARBA" id="ARBA00022827"/>
    </source>
</evidence>
<dbReference type="InterPro" id="IPR050097">
    <property type="entry name" value="Ferredoxin-NADP_redctase_2"/>
</dbReference>
<dbReference type="Pfam" id="PF07992">
    <property type="entry name" value="Pyr_redox_2"/>
    <property type="match status" value="1"/>
</dbReference>
<keyword evidence="5" id="KW-1015">Disulfide bond</keyword>
<name>A0ABR2H7T4_9EUKA</name>
<proteinExistence type="inferred from homology"/>
<accession>A0ABR2H7T4</accession>
<keyword evidence="4" id="KW-0560">Oxidoreductase</keyword>